<dbReference type="Pfam" id="PF11284">
    <property type="entry name" value="DUF3085"/>
    <property type="match status" value="1"/>
</dbReference>
<dbReference type="AlphaFoldDB" id="A0A9X9XVM8"/>
<proteinExistence type="predicted"/>
<sequence>MSRLIFNAADVRRVVEHSITAPTQSEMLVDYEDKPPYRAITKPVPAPSVLLVHDQGVYLMSNGQPRDIVKGQTSFCAYAQGCHPDRDADWYETARALVGGDDFGECLPWANELKALLDRGAKTIALDFRADAIAIVEG</sequence>
<reference evidence="1 2" key="1">
    <citation type="journal article" date="2022" name="Int. J. Syst. Evol. Microbiol.">
        <title>Strains of Bradyrhizobium barranii sp. nov. associated with legumes native to Canada are symbionts of soybeans and belong to different subspecies (subsp. barranii subsp. nov. and subsp. apii subsp. nov.) and symbiovars (sv. glycinearum and sv. septentrionale).</title>
        <authorList>
            <person name="Bromfield E.S.P."/>
            <person name="Cloutier S."/>
            <person name="Wasai-Hara S."/>
            <person name="Minamisawa K."/>
        </authorList>
    </citation>
    <scope>NUCLEOTIDE SEQUENCE [LARGE SCALE GENOMIC DNA]</scope>
    <source>
        <strain evidence="1 2">144S4</strain>
    </source>
</reference>
<protein>
    <submittedName>
        <fullName evidence="1">DUF3085 domain-containing protein</fullName>
    </submittedName>
</protein>
<dbReference type="EMBL" id="CP086136">
    <property type="protein sequence ID" value="UEM11722.1"/>
    <property type="molecule type" value="Genomic_DNA"/>
</dbReference>
<evidence type="ECO:0000313" key="1">
    <source>
        <dbReference type="EMBL" id="UEM11722.1"/>
    </source>
</evidence>
<dbReference type="Proteomes" id="UP000664702">
    <property type="component" value="Chromosome"/>
</dbReference>
<accession>A0A9X9XVM8</accession>
<name>A0A9X9XVM8_9BRAD</name>
<dbReference type="InterPro" id="IPR021436">
    <property type="entry name" value="DUF3085"/>
</dbReference>
<gene>
    <name evidence="1" type="ORF">J4G43_045940</name>
</gene>
<dbReference type="KEGG" id="bban:J4G43_045940"/>
<evidence type="ECO:0000313" key="2">
    <source>
        <dbReference type="Proteomes" id="UP000664702"/>
    </source>
</evidence>
<dbReference type="RefSeq" id="WP_225005530.1">
    <property type="nucleotide sequence ID" value="NZ_CP086136.1"/>
</dbReference>
<organism evidence="1 2">
    <name type="scientific">Bradyrhizobium barranii subsp. barranii</name>
    <dbReference type="NCBI Taxonomy" id="2823807"/>
    <lineage>
        <taxon>Bacteria</taxon>
        <taxon>Pseudomonadati</taxon>
        <taxon>Pseudomonadota</taxon>
        <taxon>Alphaproteobacteria</taxon>
        <taxon>Hyphomicrobiales</taxon>
        <taxon>Nitrobacteraceae</taxon>
        <taxon>Bradyrhizobium</taxon>
        <taxon>Bradyrhizobium barranii</taxon>
    </lineage>
</organism>